<dbReference type="Gene3D" id="1.10.10.10">
    <property type="entry name" value="Winged helix-like DNA-binding domain superfamily/Winged helix DNA-binding domain"/>
    <property type="match status" value="1"/>
</dbReference>
<dbReference type="NCBIfam" id="TIGR02937">
    <property type="entry name" value="sigma70-ECF"/>
    <property type="match status" value="1"/>
</dbReference>
<dbReference type="Proteomes" id="UP000664369">
    <property type="component" value="Unassembled WGS sequence"/>
</dbReference>
<dbReference type="Pfam" id="PF08281">
    <property type="entry name" value="Sigma70_r4_2"/>
    <property type="match status" value="1"/>
</dbReference>
<dbReference type="Gene3D" id="1.10.1740.10">
    <property type="match status" value="1"/>
</dbReference>
<dbReference type="PANTHER" id="PTHR43133">
    <property type="entry name" value="RNA POLYMERASE ECF-TYPE SIGMA FACTO"/>
    <property type="match status" value="1"/>
</dbReference>
<dbReference type="InterPro" id="IPR036388">
    <property type="entry name" value="WH-like_DNA-bd_sf"/>
</dbReference>
<dbReference type="EMBL" id="JAGETZ010000001">
    <property type="protein sequence ID" value="MBO2007796.1"/>
    <property type="molecule type" value="Genomic_DNA"/>
</dbReference>
<dbReference type="RefSeq" id="WP_208173326.1">
    <property type="nucleotide sequence ID" value="NZ_JAGETZ010000001.1"/>
</dbReference>
<evidence type="ECO:0000259" key="7">
    <source>
        <dbReference type="Pfam" id="PF08281"/>
    </source>
</evidence>
<feature type="domain" description="RNA polymerase sigma-70 region 2" evidence="6">
    <location>
        <begin position="13"/>
        <end position="77"/>
    </location>
</feature>
<dbReference type="InterPro" id="IPR007627">
    <property type="entry name" value="RNA_pol_sigma70_r2"/>
</dbReference>
<keyword evidence="9" id="KW-1185">Reference proteome</keyword>
<proteinExistence type="inferred from homology"/>
<feature type="domain" description="RNA polymerase sigma factor 70 region 4 type 2" evidence="7">
    <location>
        <begin position="118"/>
        <end position="158"/>
    </location>
</feature>
<dbReference type="SUPFAM" id="SSF88946">
    <property type="entry name" value="Sigma2 domain of RNA polymerase sigma factors"/>
    <property type="match status" value="1"/>
</dbReference>
<accession>A0ABS3Q963</accession>
<dbReference type="InterPro" id="IPR039425">
    <property type="entry name" value="RNA_pol_sigma-70-like"/>
</dbReference>
<keyword evidence="5" id="KW-0804">Transcription</keyword>
<reference evidence="8 9" key="1">
    <citation type="submission" date="2021-03" db="EMBL/GenBank/DDBJ databases">
        <authorList>
            <person name="Kim M.K."/>
        </authorList>
    </citation>
    <scope>NUCLEOTIDE SEQUENCE [LARGE SCALE GENOMIC DNA]</scope>
    <source>
        <strain evidence="8 9">BT442</strain>
    </source>
</reference>
<evidence type="ECO:0000256" key="1">
    <source>
        <dbReference type="ARBA" id="ARBA00010641"/>
    </source>
</evidence>
<name>A0ABS3Q963_9BACT</name>
<evidence type="ECO:0000256" key="5">
    <source>
        <dbReference type="ARBA" id="ARBA00023163"/>
    </source>
</evidence>
<dbReference type="InterPro" id="IPR013249">
    <property type="entry name" value="RNA_pol_sigma70_r4_t2"/>
</dbReference>
<comment type="similarity">
    <text evidence="1">Belongs to the sigma-70 factor family. ECF subfamily.</text>
</comment>
<comment type="caution">
    <text evidence="8">The sequence shown here is derived from an EMBL/GenBank/DDBJ whole genome shotgun (WGS) entry which is preliminary data.</text>
</comment>
<dbReference type="InterPro" id="IPR013324">
    <property type="entry name" value="RNA_pol_sigma_r3/r4-like"/>
</dbReference>
<dbReference type="PANTHER" id="PTHR43133:SF8">
    <property type="entry name" value="RNA POLYMERASE SIGMA FACTOR HI_1459-RELATED"/>
    <property type="match status" value="1"/>
</dbReference>
<evidence type="ECO:0000313" key="9">
    <source>
        <dbReference type="Proteomes" id="UP000664369"/>
    </source>
</evidence>
<evidence type="ECO:0000256" key="2">
    <source>
        <dbReference type="ARBA" id="ARBA00023015"/>
    </source>
</evidence>
<gene>
    <name evidence="8" type="ORF">J4E00_01950</name>
</gene>
<evidence type="ECO:0000313" key="8">
    <source>
        <dbReference type="EMBL" id="MBO2007796.1"/>
    </source>
</evidence>
<evidence type="ECO:0000256" key="3">
    <source>
        <dbReference type="ARBA" id="ARBA00023082"/>
    </source>
</evidence>
<evidence type="ECO:0000259" key="6">
    <source>
        <dbReference type="Pfam" id="PF04542"/>
    </source>
</evidence>
<keyword evidence="2" id="KW-0805">Transcription regulation</keyword>
<evidence type="ECO:0000256" key="4">
    <source>
        <dbReference type="ARBA" id="ARBA00023125"/>
    </source>
</evidence>
<dbReference type="InterPro" id="IPR013325">
    <property type="entry name" value="RNA_pol_sigma_r2"/>
</dbReference>
<dbReference type="InterPro" id="IPR014284">
    <property type="entry name" value="RNA_pol_sigma-70_dom"/>
</dbReference>
<organism evidence="8 9">
    <name type="scientific">Hymenobacter negativus</name>
    <dbReference type="NCBI Taxonomy" id="2795026"/>
    <lineage>
        <taxon>Bacteria</taxon>
        <taxon>Pseudomonadati</taxon>
        <taxon>Bacteroidota</taxon>
        <taxon>Cytophagia</taxon>
        <taxon>Cytophagales</taxon>
        <taxon>Hymenobacteraceae</taxon>
        <taxon>Hymenobacter</taxon>
    </lineage>
</organism>
<sequence length="183" mass="21527">MTSPNQQTLIQTVKQYSKQLFAFVRGRVDTDEDAEDILQDVWYQFGSLPELGAIDQVSGWLHRVARNKIVDRSRKKREERLDDYSYEDEDGGLSFRDILYAEAPTPEAEDLRQLFWDQLFLALEELPAAQRDVFVQNELEERTFQEIADETGENIKTLISRKGYAVKHLRKRLEGLYQEFINY</sequence>
<dbReference type="SUPFAM" id="SSF88659">
    <property type="entry name" value="Sigma3 and sigma4 domains of RNA polymerase sigma factors"/>
    <property type="match status" value="1"/>
</dbReference>
<dbReference type="Pfam" id="PF04542">
    <property type="entry name" value="Sigma70_r2"/>
    <property type="match status" value="1"/>
</dbReference>
<protein>
    <submittedName>
        <fullName evidence="8">Sigma-70 family RNA polymerase sigma factor</fullName>
    </submittedName>
</protein>
<keyword evidence="3" id="KW-0731">Sigma factor</keyword>
<keyword evidence="4" id="KW-0238">DNA-binding</keyword>